<dbReference type="Pfam" id="PF21361">
    <property type="entry name" value="Sina_ZnF"/>
    <property type="match status" value="1"/>
</dbReference>
<protein>
    <recommendedName>
        <fullName evidence="6">SIAH-type domain-containing protein</fullName>
    </recommendedName>
</protein>
<dbReference type="PANTHER" id="PTHR46632">
    <property type="entry name" value="E3 UBIQUITIN-PROTEIN LIGASE SINA-LIKE 4"/>
    <property type="match status" value="1"/>
</dbReference>
<keyword evidence="3" id="KW-0862">Zinc</keyword>
<evidence type="ECO:0000256" key="4">
    <source>
        <dbReference type="ARBA" id="ARBA00024004"/>
    </source>
</evidence>
<dbReference type="Proteomes" id="UP000823388">
    <property type="component" value="Chromosome 5N"/>
</dbReference>
<evidence type="ECO:0000313" key="7">
    <source>
        <dbReference type="EMBL" id="KAG2587266.1"/>
    </source>
</evidence>
<dbReference type="GO" id="GO:0008270">
    <property type="term" value="F:zinc ion binding"/>
    <property type="evidence" value="ECO:0007669"/>
    <property type="project" value="UniProtKB-KW"/>
</dbReference>
<dbReference type="Gene3D" id="3.30.40.10">
    <property type="entry name" value="Zinc/RING finger domain, C3HC4 (zinc finger)"/>
    <property type="match status" value="1"/>
</dbReference>
<evidence type="ECO:0000256" key="2">
    <source>
        <dbReference type="ARBA" id="ARBA00022771"/>
    </source>
</evidence>
<keyword evidence="2 5" id="KW-0863">Zinc-finger</keyword>
<comment type="function">
    <text evidence="4">E3 ubiquitin-protein ligase that mediates ubiquitination and subsequent proteasomal degradation of target proteins. E3 ubiquitin ligases accept ubiquitin from an E2 ubiquitin-conjugating enzyme in the form of a thioester and then directly transfers the ubiquitin to targeted substrates. It probably triggers the ubiquitin-mediated degradation of different substrates.</text>
</comment>
<gene>
    <name evidence="7" type="ORF">PVAP13_5NG130600</name>
</gene>
<name>A0A8T0RR56_PANVG</name>
<keyword evidence="8" id="KW-1185">Reference proteome</keyword>
<keyword evidence="1" id="KW-0479">Metal-binding</keyword>
<evidence type="ECO:0000256" key="3">
    <source>
        <dbReference type="ARBA" id="ARBA00022833"/>
    </source>
</evidence>
<organism evidence="7 8">
    <name type="scientific">Panicum virgatum</name>
    <name type="common">Blackwell switchgrass</name>
    <dbReference type="NCBI Taxonomy" id="38727"/>
    <lineage>
        <taxon>Eukaryota</taxon>
        <taxon>Viridiplantae</taxon>
        <taxon>Streptophyta</taxon>
        <taxon>Embryophyta</taxon>
        <taxon>Tracheophyta</taxon>
        <taxon>Spermatophyta</taxon>
        <taxon>Magnoliopsida</taxon>
        <taxon>Liliopsida</taxon>
        <taxon>Poales</taxon>
        <taxon>Poaceae</taxon>
        <taxon>PACMAD clade</taxon>
        <taxon>Panicoideae</taxon>
        <taxon>Panicodae</taxon>
        <taxon>Paniceae</taxon>
        <taxon>Panicinae</taxon>
        <taxon>Panicum</taxon>
        <taxon>Panicum sect. Hiantes</taxon>
    </lineage>
</organism>
<comment type="caution">
    <text evidence="7">The sequence shown here is derived from an EMBL/GenBank/DDBJ whole genome shotgun (WGS) entry which is preliminary data.</text>
</comment>
<dbReference type="PANTHER" id="PTHR46632:SF33">
    <property type="entry name" value="SIAH-TYPE DOMAIN-CONTAINING PROTEIN"/>
    <property type="match status" value="1"/>
</dbReference>
<accession>A0A8T0RR56</accession>
<proteinExistence type="predicted"/>
<evidence type="ECO:0000313" key="8">
    <source>
        <dbReference type="Proteomes" id="UP000823388"/>
    </source>
</evidence>
<evidence type="ECO:0000256" key="1">
    <source>
        <dbReference type="ARBA" id="ARBA00022723"/>
    </source>
</evidence>
<dbReference type="InterPro" id="IPR013083">
    <property type="entry name" value="Znf_RING/FYVE/PHD"/>
</dbReference>
<reference evidence="7" key="1">
    <citation type="submission" date="2020-05" db="EMBL/GenBank/DDBJ databases">
        <title>WGS assembly of Panicum virgatum.</title>
        <authorList>
            <person name="Lovell J.T."/>
            <person name="Jenkins J."/>
            <person name="Shu S."/>
            <person name="Juenger T.E."/>
            <person name="Schmutz J."/>
        </authorList>
    </citation>
    <scope>NUCLEOTIDE SEQUENCE</scope>
    <source>
        <strain evidence="7">AP13</strain>
    </source>
</reference>
<dbReference type="InterPro" id="IPR013010">
    <property type="entry name" value="Znf_SIAH"/>
</dbReference>
<sequence>MEMLEQSTIKKARFEFPMVGLKQNAPEGDVEAAAERQELTVRIDIAKLHCPRCNHPFKPPIYQFFVPTAMASSQRTSATRAGTTAPTAYRRNTTLEDVVGWHRVLCPNAAYGCQAYVPYHECGDHQRECPCAPCGCSESGCSFAGSPPMLRDHLRDAHGWPVDKIRYGSPHDLCLPESQRRRLLVAEEDGRVFIVVAVGAPGECHEVSLACLRANAAAGPQCTCRMLVIGKAAGAASAPSVMMKMAGCPARPRWCPWLCIAKCFTGPPRRSTSAFASTRNLARDLASLMSSKGITMEATKTRKRGTNKLL</sequence>
<evidence type="ECO:0000259" key="6">
    <source>
        <dbReference type="PROSITE" id="PS51081"/>
    </source>
</evidence>
<dbReference type="AlphaFoldDB" id="A0A8T0RR56"/>
<dbReference type="SUPFAM" id="SSF49599">
    <property type="entry name" value="TRAF domain-like"/>
    <property type="match status" value="1"/>
</dbReference>
<feature type="domain" description="SIAH-type" evidence="6">
    <location>
        <begin position="101"/>
        <end position="159"/>
    </location>
</feature>
<dbReference type="EMBL" id="CM029046">
    <property type="protein sequence ID" value="KAG2587266.1"/>
    <property type="molecule type" value="Genomic_DNA"/>
</dbReference>
<dbReference type="PROSITE" id="PS51081">
    <property type="entry name" value="ZF_SIAH"/>
    <property type="match status" value="1"/>
</dbReference>
<dbReference type="InterPro" id="IPR044286">
    <property type="entry name" value="SINL_plant"/>
</dbReference>
<evidence type="ECO:0000256" key="5">
    <source>
        <dbReference type="PROSITE-ProRule" id="PRU00455"/>
    </source>
</evidence>